<dbReference type="AlphaFoldDB" id="A0A1F6GGH9"/>
<feature type="transmembrane region" description="Helical" evidence="12">
    <location>
        <begin position="264"/>
        <end position="284"/>
    </location>
</feature>
<dbReference type="Pfam" id="PF01040">
    <property type="entry name" value="UbiA"/>
    <property type="match status" value="1"/>
</dbReference>
<dbReference type="GO" id="GO:0005886">
    <property type="term" value="C:plasma membrane"/>
    <property type="evidence" value="ECO:0007669"/>
    <property type="project" value="TreeGrafter"/>
</dbReference>
<dbReference type="GO" id="GO:0006744">
    <property type="term" value="P:ubiquinone biosynthetic process"/>
    <property type="evidence" value="ECO:0007669"/>
    <property type="project" value="UniProtKB-KW"/>
</dbReference>
<keyword evidence="7" id="KW-0831">Ubiquinone biosynthesis</keyword>
<evidence type="ECO:0000256" key="6">
    <source>
        <dbReference type="ARBA" id="ARBA00022679"/>
    </source>
</evidence>
<name>A0A1F6GGH9_9PROT</name>
<dbReference type="FunFam" id="1.10.357.140:FF:000008">
    <property type="entry name" value="4-hydroxybenzoate octaprenyltransferase"/>
    <property type="match status" value="1"/>
</dbReference>
<feature type="transmembrane region" description="Helical" evidence="12">
    <location>
        <begin position="89"/>
        <end position="109"/>
    </location>
</feature>
<keyword evidence="5" id="KW-0997">Cell inner membrane</keyword>
<feature type="transmembrane region" description="Helical" evidence="12">
    <location>
        <begin position="165"/>
        <end position="187"/>
    </location>
</feature>
<dbReference type="InterPro" id="IPR006371">
    <property type="entry name" value="Polyprenyltransferase_UbiA-li"/>
</dbReference>
<dbReference type="InterPro" id="IPR039653">
    <property type="entry name" value="Prenyltransferase"/>
</dbReference>
<feature type="transmembrane region" description="Helical" evidence="12">
    <location>
        <begin position="115"/>
        <end position="132"/>
    </location>
</feature>
<keyword evidence="10 12" id="KW-0472">Membrane</keyword>
<evidence type="ECO:0000256" key="7">
    <source>
        <dbReference type="ARBA" id="ARBA00022688"/>
    </source>
</evidence>
<dbReference type="CDD" id="cd13959">
    <property type="entry name" value="PT_UbiA_COQ2"/>
    <property type="match status" value="1"/>
</dbReference>
<dbReference type="PANTHER" id="PTHR11048">
    <property type="entry name" value="PRENYLTRANSFERASES"/>
    <property type="match status" value="1"/>
</dbReference>
<dbReference type="InterPro" id="IPR044878">
    <property type="entry name" value="UbiA_sf"/>
</dbReference>
<evidence type="ECO:0000256" key="2">
    <source>
        <dbReference type="ARBA" id="ARBA00004141"/>
    </source>
</evidence>
<comment type="similarity">
    <text evidence="3">Belongs to the UbiA prenyltransferase family.</text>
</comment>
<dbReference type="Gene3D" id="1.10.357.140">
    <property type="entry name" value="UbiA prenyltransferase"/>
    <property type="match status" value="1"/>
</dbReference>
<dbReference type="STRING" id="1817772.A2527_10375"/>
<keyword evidence="9 12" id="KW-1133">Transmembrane helix</keyword>
<dbReference type="GO" id="GO:0008412">
    <property type="term" value="F:4-hydroxybenzoate polyprenyltransferase activity"/>
    <property type="evidence" value="ECO:0007669"/>
    <property type="project" value="UniProtKB-EC"/>
</dbReference>
<dbReference type="PANTHER" id="PTHR11048:SF28">
    <property type="entry name" value="4-HYDROXYBENZOATE POLYPRENYLTRANSFERASE, MITOCHONDRIAL"/>
    <property type="match status" value="1"/>
</dbReference>
<keyword evidence="4" id="KW-1003">Cell membrane</keyword>
<evidence type="ECO:0000256" key="5">
    <source>
        <dbReference type="ARBA" id="ARBA00022519"/>
    </source>
</evidence>
<proteinExistence type="inferred from homology"/>
<feature type="transmembrane region" description="Helical" evidence="12">
    <location>
        <begin position="207"/>
        <end position="228"/>
    </location>
</feature>
<organism evidence="13 14">
    <name type="scientific">Candidatus Lambdaproteobacteria bacterium RIFOXYD2_FULL_50_16</name>
    <dbReference type="NCBI Taxonomy" id="1817772"/>
    <lineage>
        <taxon>Bacteria</taxon>
        <taxon>Pseudomonadati</taxon>
        <taxon>Pseudomonadota</taxon>
        <taxon>Candidatus Lambdaproteobacteria</taxon>
    </lineage>
</organism>
<evidence type="ECO:0000256" key="10">
    <source>
        <dbReference type="ARBA" id="ARBA00023136"/>
    </source>
</evidence>
<dbReference type="EMBL" id="MFNE01000003">
    <property type="protein sequence ID" value="OGG97212.1"/>
    <property type="molecule type" value="Genomic_DNA"/>
</dbReference>
<evidence type="ECO:0000256" key="9">
    <source>
        <dbReference type="ARBA" id="ARBA00022989"/>
    </source>
</evidence>
<evidence type="ECO:0000313" key="13">
    <source>
        <dbReference type="EMBL" id="OGG97212.1"/>
    </source>
</evidence>
<dbReference type="InterPro" id="IPR000537">
    <property type="entry name" value="UbiA_prenyltransferase"/>
</dbReference>
<evidence type="ECO:0000256" key="12">
    <source>
        <dbReference type="SAM" id="Phobius"/>
    </source>
</evidence>
<evidence type="ECO:0000256" key="1">
    <source>
        <dbReference type="ARBA" id="ARBA00001946"/>
    </source>
</evidence>
<feature type="transmembrane region" description="Helical" evidence="12">
    <location>
        <begin position="139"/>
        <end position="159"/>
    </location>
</feature>
<keyword evidence="8 12" id="KW-0812">Transmembrane</keyword>
<evidence type="ECO:0000313" key="14">
    <source>
        <dbReference type="Proteomes" id="UP000178449"/>
    </source>
</evidence>
<feature type="transmembrane region" description="Helical" evidence="12">
    <location>
        <begin position="234"/>
        <end position="252"/>
    </location>
</feature>
<sequence length="293" mass="32318">MWGVFKFLELIKFSHTIFALPFALIGAILAFSKIEAKGAWTDYGIVLFWVVLAMGGARTGAMGFNRLVDRHFDLKNPRTQNRPSVTGEVSVPVMQLMIFLSFGLLVFSAYMLNPMAFYLSPVAIFLVSFYSYTKRFTAWCHLFLGLAIGAAPIAAWVAVTGELSLAPLLLGLSVLAWIAGFDVLYALQDQDFDQEFGLHSIPVKLGVAASLMVARGLHLGAALLWFSLAYLENLGWPFWAGALLCSGLLTYEHGLVSKDDLSKINLAFFNMNAVISVTLLAALVSERLLWMFQ</sequence>
<feature type="transmembrane region" description="Helical" evidence="12">
    <location>
        <begin position="12"/>
        <end position="31"/>
    </location>
</feature>
<feature type="transmembrane region" description="Helical" evidence="12">
    <location>
        <begin position="43"/>
        <end position="68"/>
    </location>
</feature>
<accession>A0A1F6GGH9</accession>
<dbReference type="FunFam" id="1.20.120.1780:FF:000001">
    <property type="entry name" value="4-hydroxybenzoate octaprenyltransferase"/>
    <property type="match status" value="1"/>
</dbReference>
<evidence type="ECO:0000256" key="3">
    <source>
        <dbReference type="ARBA" id="ARBA00005985"/>
    </source>
</evidence>
<keyword evidence="6" id="KW-0808">Transferase</keyword>
<dbReference type="Proteomes" id="UP000178449">
    <property type="component" value="Unassembled WGS sequence"/>
</dbReference>
<evidence type="ECO:0000256" key="8">
    <source>
        <dbReference type="ARBA" id="ARBA00022692"/>
    </source>
</evidence>
<dbReference type="EC" id="2.5.1.39" evidence="11"/>
<evidence type="ECO:0000256" key="11">
    <source>
        <dbReference type="ARBA" id="ARBA00034524"/>
    </source>
</evidence>
<comment type="cofactor">
    <cofactor evidence="1">
        <name>Mg(2+)</name>
        <dbReference type="ChEBI" id="CHEBI:18420"/>
    </cofactor>
</comment>
<gene>
    <name evidence="13" type="ORF">A2527_10375</name>
</gene>
<comment type="subcellular location">
    <subcellularLocation>
        <location evidence="2">Membrane</location>
        <topology evidence="2">Multi-pass membrane protein</topology>
    </subcellularLocation>
</comment>
<reference evidence="13 14" key="1">
    <citation type="journal article" date="2016" name="Nat. Commun.">
        <title>Thousands of microbial genomes shed light on interconnected biogeochemical processes in an aquifer system.</title>
        <authorList>
            <person name="Anantharaman K."/>
            <person name="Brown C.T."/>
            <person name="Hug L.A."/>
            <person name="Sharon I."/>
            <person name="Castelle C.J."/>
            <person name="Probst A.J."/>
            <person name="Thomas B.C."/>
            <person name="Singh A."/>
            <person name="Wilkins M.J."/>
            <person name="Karaoz U."/>
            <person name="Brodie E.L."/>
            <person name="Williams K.H."/>
            <person name="Hubbard S.S."/>
            <person name="Banfield J.F."/>
        </authorList>
    </citation>
    <scope>NUCLEOTIDE SEQUENCE [LARGE SCALE GENOMIC DNA]</scope>
</reference>
<comment type="caution">
    <text evidence="13">The sequence shown here is derived from an EMBL/GenBank/DDBJ whole genome shotgun (WGS) entry which is preliminary data.</text>
</comment>
<evidence type="ECO:0000256" key="4">
    <source>
        <dbReference type="ARBA" id="ARBA00022475"/>
    </source>
</evidence>
<dbReference type="NCBIfam" id="TIGR01475">
    <property type="entry name" value="ubiA_other"/>
    <property type="match status" value="1"/>
</dbReference>
<protein>
    <recommendedName>
        <fullName evidence="11">4-hydroxybenzoate polyprenyltransferase</fullName>
        <ecNumber evidence="11">2.5.1.39</ecNumber>
    </recommendedName>
</protein>
<dbReference type="Gene3D" id="1.20.120.1780">
    <property type="entry name" value="UbiA prenyltransferase"/>
    <property type="match status" value="1"/>
</dbReference>